<evidence type="ECO:0000256" key="1">
    <source>
        <dbReference type="SAM" id="MobiDB-lite"/>
    </source>
</evidence>
<feature type="domain" description="Streptococcal pilin isopeptide linkage" evidence="4">
    <location>
        <begin position="48"/>
        <end position="159"/>
    </location>
</feature>
<evidence type="ECO:0000313" key="6">
    <source>
        <dbReference type="EMBL" id="RGE69133.1"/>
    </source>
</evidence>
<dbReference type="Proteomes" id="UP000261166">
    <property type="component" value="Unassembled WGS sequence"/>
</dbReference>
<evidence type="ECO:0000313" key="8">
    <source>
        <dbReference type="Proteomes" id="UP000261166"/>
    </source>
</evidence>
<evidence type="ECO:0000313" key="7">
    <source>
        <dbReference type="Proteomes" id="UP000260812"/>
    </source>
</evidence>
<evidence type="ECO:0000313" key="5">
    <source>
        <dbReference type="EMBL" id="RGE63391.1"/>
    </source>
</evidence>
<dbReference type="Proteomes" id="UP000260812">
    <property type="component" value="Unassembled WGS sequence"/>
</dbReference>
<proteinExistence type="predicted"/>
<dbReference type="InterPro" id="IPR022464">
    <property type="entry name" value="Strep_pil_isopept_link"/>
</dbReference>
<feature type="transmembrane region" description="Helical" evidence="2">
    <location>
        <begin position="219"/>
        <end position="239"/>
    </location>
</feature>
<name>A0A3E3IQ15_9FIRM</name>
<feature type="compositionally biased region" description="Low complexity" evidence="1">
    <location>
        <begin position="169"/>
        <end position="181"/>
    </location>
</feature>
<dbReference type="GeneID" id="97986323"/>
<dbReference type="EMBL" id="QVLU01000018">
    <property type="protein sequence ID" value="RGE69133.1"/>
    <property type="molecule type" value="Genomic_DNA"/>
</dbReference>
<sequence>MKKKIISIFTALLWMVICTMLNAQTAFAAGEAGISIPVKISLSGTLPSRAEDFTVKLSAGHESYPMPDGAENGVYSMVITGGGSGNFPMITYDRPGIYTYTVYQEPGTNAKCTYDRTIYNLTVYIVNAEDGSGLEAAAVLHPSTGGDKLAGVEFRNQYETEGTPPPEDTPGTPSTPGTPAVPATAVLGDSAAPVIEIPETQIGVLGEAQGPGTSDMTPVISWLTVFAGAAAVLGGFGFWNRRKRSQDKK</sequence>
<evidence type="ECO:0000259" key="4">
    <source>
        <dbReference type="Pfam" id="PF12892"/>
    </source>
</evidence>
<keyword evidence="7" id="KW-1185">Reference proteome</keyword>
<dbReference type="RefSeq" id="WP_117531229.1">
    <property type="nucleotide sequence ID" value="NZ_CALBAU010000353.1"/>
</dbReference>
<dbReference type="AlphaFoldDB" id="A0A3E3IQ15"/>
<evidence type="ECO:0000256" key="2">
    <source>
        <dbReference type="SAM" id="Phobius"/>
    </source>
</evidence>
<keyword evidence="2" id="KW-0812">Transmembrane</keyword>
<accession>A0A3E3IQ15</accession>
<feature type="chain" id="PRO_5035663402" description="Streptococcal pilin isopeptide linkage domain-containing protein" evidence="3">
    <location>
        <begin position="29"/>
        <end position="249"/>
    </location>
</feature>
<keyword evidence="2" id="KW-1133">Transmembrane helix</keyword>
<comment type="caution">
    <text evidence="6">The sequence shown here is derived from an EMBL/GenBank/DDBJ whole genome shotgun (WGS) entry which is preliminary data.</text>
</comment>
<dbReference type="Gene3D" id="2.60.40.3050">
    <property type="match status" value="1"/>
</dbReference>
<gene>
    <name evidence="6" type="ORF">DWY69_18800</name>
    <name evidence="5" type="ORF">DXC51_05360</name>
</gene>
<evidence type="ECO:0000256" key="3">
    <source>
        <dbReference type="SAM" id="SignalP"/>
    </source>
</evidence>
<dbReference type="EMBL" id="QVLV01000003">
    <property type="protein sequence ID" value="RGE63391.1"/>
    <property type="molecule type" value="Genomic_DNA"/>
</dbReference>
<dbReference type="NCBIfam" id="TIGR03786">
    <property type="entry name" value="strep_pil_rpt"/>
    <property type="match status" value="1"/>
</dbReference>
<feature type="region of interest" description="Disordered" evidence="1">
    <location>
        <begin position="158"/>
        <end position="181"/>
    </location>
</feature>
<keyword evidence="2" id="KW-0472">Membrane</keyword>
<organism evidence="6 8">
    <name type="scientific">Eisenbergiella massiliensis</name>
    <dbReference type="NCBI Taxonomy" id="1720294"/>
    <lineage>
        <taxon>Bacteria</taxon>
        <taxon>Bacillati</taxon>
        <taxon>Bacillota</taxon>
        <taxon>Clostridia</taxon>
        <taxon>Lachnospirales</taxon>
        <taxon>Lachnospiraceae</taxon>
        <taxon>Eisenbergiella</taxon>
    </lineage>
</organism>
<keyword evidence="3" id="KW-0732">Signal</keyword>
<feature type="signal peptide" evidence="3">
    <location>
        <begin position="1"/>
        <end position="28"/>
    </location>
</feature>
<dbReference type="OrthoDB" id="1780003at2"/>
<dbReference type="Pfam" id="PF12892">
    <property type="entry name" value="FctA"/>
    <property type="match status" value="1"/>
</dbReference>
<protein>
    <recommendedName>
        <fullName evidence="4">Streptococcal pilin isopeptide linkage domain-containing protein</fullName>
    </recommendedName>
</protein>
<dbReference type="InterPro" id="IPR038174">
    <property type="entry name" value="Strep_pil_link_sf"/>
</dbReference>
<reference evidence="6 8" key="1">
    <citation type="submission" date="2018-08" db="EMBL/GenBank/DDBJ databases">
        <title>A genome reference for cultivated species of the human gut microbiota.</title>
        <authorList>
            <person name="Zou Y."/>
            <person name="Xue W."/>
            <person name="Luo G."/>
        </authorList>
    </citation>
    <scope>NUCLEOTIDE SEQUENCE [LARGE SCALE GENOMIC DNA]</scope>
    <source>
        <strain evidence="6 8">AF26-4BH</strain>
        <strain evidence="5">TF05-5AC</strain>
    </source>
</reference>